<evidence type="ECO:0000259" key="6">
    <source>
        <dbReference type="Pfam" id="PF01420"/>
    </source>
</evidence>
<comment type="similarity">
    <text evidence="1">Belongs to the type-I restriction system S methylase family.</text>
</comment>
<dbReference type="InterPro" id="IPR000055">
    <property type="entry name" value="Restrct_endonuc_typeI_TRD"/>
</dbReference>
<gene>
    <name evidence="7" type="ORF">SAMN05421734_11321</name>
</gene>
<feature type="domain" description="Type I restriction modification DNA specificity" evidence="6">
    <location>
        <begin position="84"/>
        <end position="192"/>
    </location>
</feature>
<dbReference type="SUPFAM" id="SSF116734">
    <property type="entry name" value="DNA methylase specificity domain"/>
    <property type="match status" value="2"/>
</dbReference>
<dbReference type="OrthoDB" id="9795776at2"/>
<evidence type="ECO:0000256" key="1">
    <source>
        <dbReference type="ARBA" id="ARBA00010923"/>
    </source>
</evidence>
<dbReference type="EMBL" id="FMYI01000013">
    <property type="protein sequence ID" value="SDC60932.1"/>
    <property type="molecule type" value="Genomic_DNA"/>
</dbReference>
<evidence type="ECO:0000256" key="4">
    <source>
        <dbReference type="ARBA" id="ARBA00038652"/>
    </source>
</evidence>
<dbReference type="GO" id="GO:0003677">
    <property type="term" value="F:DNA binding"/>
    <property type="evidence" value="ECO:0007669"/>
    <property type="project" value="UniProtKB-KW"/>
</dbReference>
<dbReference type="InterPro" id="IPR051212">
    <property type="entry name" value="Type-I_RE_S_subunit"/>
</dbReference>
<feature type="domain" description="Type I restriction modification DNA specificity" evidence="6">
    <location>
        <begin position="232"/>
        <end position="405"/>
    </location>
</feature>
<evidence type="ECO:0000256" key="5">
    <source>
        <dbReference type="SAM" id="Coils"/>
    </source>
</evidence>
<accession>A0A1G6MZG2</accession>
<dbReference type="AlphaFoldDB" id="A0A1G6MZG2"/>
<dbReference type="Gene3D" id="3.90.220.20">
    <property type="entry name" value="DNA methylase specificity domains"/>
    <property type="match status" value="2"/>
</dbReference>
<dbReference type="Proteomes" id="UP000242949">
    <property type="component" value="Unassembled WGS sequence"/>
</dbReference>
<comment type="subunit">
    <text evidence="4">The methyltransferase is composed of M and S polypeptides.</text>
</comment>
<dbReference type="GO" id="GO:0009307">
    <property type="term" value="P:DNA restriction-modification system"/>
    <property type="evidence" value="ECO:0007669"/>
    <property type="project" value="UniProtKB-KW"/>
</dbReference>
<evidence type="ECO:0000313" key="7">
    <source>
        <dbReference type="EMBL" id="SDC60932.1"/>
    </source>
</evidence>
<dbReference type="RefSeq" id="WP_090797191.1">
    <property type="nucleotide sequence ID" value="NZ_FMYI01000013.1"/>
</dbReference>
<dbReference type="PANTHER" id="PTHR43140:SF1">
    <property type="entry name" value="TYPE I RESTRICTION ENZYME ECOKI SPECIFICITY SUBUNIT"/>
    <property type="match status" value="1"/>
</dbReference>
<keyword evidence="3" id="KW-0238">DNA-binding</keyword>
<feature type="coiled-coil region" evidence="5">
    <location>
        <begin position="177"/>
        <end position="208"/>
    </location>
</feature>
<name>A0A1G6MZG2_9BACI</name>
<organism evidence="7 8">
    <name type="scientific">Pelagirhabdus alkalitolerans</name>
    <dbReference type="NCBI Taxonomy" id="1612202"/>
    <lineage>
        <taxon>Bacteria</taxon>
        <taxon>Bacillati</taxon>
        <taxon>Bacillota</taxon>
        <taxon>Bacilli</taxon>
        <taxon>Bacillales</taxon>
        <taxon>Bacillaceae</taxon>
        <taxon>Pelagirhabdus</taxon>
    </lineage>
</organism>
<evidence type="ECO:0000313" key="8">
    <source>
        <dbReference type="Proteomes" id="UP000242949"/>
    </source>
</evidence>
<evidence type="ECO:0000256" key="3">
    <source>
        <dbReference type="ARBA" id="ARBA00023125"/>
    </source>
</evidence>
<proteinExistence type="inferred from homology"/>
<dbReference type="STRING" id="1612202.SAMN05421734_11321"/>
<dbReference type="Pfam" id="PF01420">
    <property type="entry name" value="Methylase_S"/>
    <property type="match status" value="2"/>
</dbReference>
<sequence>MYSQYKKSGLEWFGDIPNHWEVVSLKKNLENIIDYRGKTPTKVDSGIFLVTAKNIQNGSIQYEKSKEYVIPSEYSNIMSRGTPKIGDVLLTTEAPLGEVANVDCSDIALAQRIIKLRGNSKLNNYFLKYFLLSDAFTQYLNTFATGSTALGIKGSKISMLKIILPPFEEQKKIINFLNQKTAEIDALIADKERLIELLEEKRQAVITETITKGLDSNVKMKDSGVEWIGEVPEHWEVKKMKYLFNIKKRIEGLDNPQILSVTQKGIKVKDISTNEGQLAANYDKYQTVDPGDFVMNHMDLLTGFIDVSIFYGVTSPDYRVFKITNENYNKDYFLYYFQMCYYLRIFYKFGQGVASFGRWRLSTDEFNSFPIPIPSVKEQREIIEFINNNEEYSKDMIKDTKETINKLKEYRQSIIYEAVTGKIDVSDHDVPVESDPEEVSQ</sequence>
<protein>
    <submittedName>
        <fullName evidence="7">Type I restriction enzyme, S subunit</fullName>
    </submittedName>
</protein>
<reference evidence="8" key="1">
    <citation type="submission" date="2016-09" db="EMBL/GenBank/DDBJ databases">
        <authorList>
            <person name="Varghese N."/>
            <person name="Submissions S."/>
        </authorList>
    </citation>
    <scope>NUCLEOTIDE SEQUENCE [LARGE SCALE GENOMIC DNA]</scope>
    <source>
        <strain evidence="8">S5</strain>
    </source>
</reference>
<dbReference type="InterPro" id="IPR044946">
    <property type="entry name" value="Restrct_endonuc_typeI_TRD_sf"/>
</dbReference>
<evidence type="ECO:0000256" key="2">
    <source>
        <dbReference type="ARBA" id="ARBA00022747"/>
    </source>
</evidence>
<dbReference type="Gene3D" id="1.10.287.1120">
    <property type="entry name" value="Bipartite methylase S protein"/>
    <property type="match status" value="1"/>
</dbReference>
<keyword evidence="5" id="KW-0175">Coiled coil</keyword>
<dbReference type="PANTHER" id="PTHR43140">
    <property type="entry name" value="TYPE-1 RESTRICTION ENZYME ECOKI SPECIFICITY PROTEIN"/>
    <property type="match status" value="1"/>
</dbReference>
<keyword evidence="8" id="KW-1185">Reference proteome</keyword>
<keyword evidence="2" id="KW-0680">Restriction system</keyword>